<feature type="repeat" description="TPR" evidence="6">
    <location>
        <begin position="61"/>
        <end position="94"/>
    </location>
</feature>
<evidence type="ECO:0000256" key="2">
    <source>
        <dbReference type="ARBA" id="ARBA00022737"/>
    </source>
</evidence>
<sequence length="652" mass="72578">MKTSVSITRLFLVAIVGLMTTVSIGQTRPKIKKADKIYDRFSFIDAREIYMQVIEKGYSSPQLYQNLADTYYFNGQYEDAAKYYDQLLEIFPNEDYPDPLAADYYFRAAQSAKSMGDFERADELMMLYSENGGDSLIVKNYMDSKNYLEDIRANAKDFNVNAVGINTDGSDFVSSFYGDQLLFASTSNGTGAKVYEWTNDGFLDLYIADIDENGELSNARALPGEVNSPYHESSTALSADGKTLYFTRNNVVEGKKKYGSDKTLTLKLFRARMQESGSWGEVERLELEGDEKSVSFAHPTLSLDGKRLYFASDREGTYGASDIWYVSINDDGSFGSPVNLGPKINTGARESFPFISNENILYFSGDGHPGLGGMDVFFTELDAGGMPTSIENMGEPVNSGLDDFGFIIDPEKRMAYVSSNRSGSAGSLSDDIYFLKFCEVTIAGSVANQETGAYIEGATVTLLDANNQVIATTVTDISGRYTFGDILGCDETYLVRANFEGCDPQERLVQTPKESQIMEVPVLLPCDPCPADDLGCRLSLQPIYFDFDKDYIRPDAEIELAKILSALNEYPQLIIHIESHTDSRGDDLYNEDLSERRAQSTMKWLIDQGVDPGRLSAKGYGEYQLTNRCGNGSDCTEEEHQLNRRSMFIIQN</sequence>
<dbReference type="RefSeq" id="WP_181039988.1">
    <property type="nucleotide sequence ID" value="NZ_MQUB01000001.1"/>
</dbReference>
<dbReference type="Pfam" id="PF13620">
    <property type="entry name" value="CarboxypepD_reg"/>
    <property type="match status" value="1"/>
</dbReference>
<comment type="subcellular location">
    <subcellularLocation>
        <location evidence="1">Cell outer membrane</location>
    </subcellularLocation>
</comment>
<dbReference type="InterPro" id="IPR013105">
    <property type="entry name" value="TPR_2"/>
</dbReference>
<keyword evidence="2" id="KW-0677">Repeat</keyword>
<evidence type="ECO:0000313" key="10">
    <source>
        <dbReference type="Proteomes" id="UP000239800"/>
    </source>
</evidence>
<dbReference type="Gene3D" id="2.120.10.30">
    <property type="entry name" value="TolB, C-terminal domain"/>
    <property type="match status" value="1"/>
</dbReference>
<dbReference type="PROSITE" id="PS50005">
    <property type="entry name" value="TPR"/>
    <property type="match status" value="1"/>
</dbReference>
<keyword evidence="9" id="KW-0966">Cell projection</keyword>
<keyword evidence="4 7" id="KW-0472">Membrane</keyword>
<keyword evidence="9" id="KW-0969">Cilium</keyword>
<dbReference type="SUPFAM" id="SSF82171">
    <property type="entry name" value="DPP6 N-terminal domain-like"/>
    <property type="match status" value="1"/>
</dbReference>
<dbReference type="Pfam" id="PF07719">
    <property type="entry name" value="TPR_2"/>
    <property type="match status" value="1"/>
</dbReference>
<evidence type="ECO:0000256" key="6">
    <source>
        <dbReference type="PROSITE-ProRule" id="PRU00339"/>
    </source>
</evidence>
<dbReference type="PROSITE" id="PS51123">
    <property type="entry name" value="OMPA_2"/>
    <property type="match status" value="1"/>
</dbReference>
<evidence type="ECO:0000256" key="4">
    <source>
        <dbReference type="ARBA" id="ARBA00023136"/>
    </source>
</evidence>
<dbReference type="CDD" id="cd07185">
    <property type="entry name" value="OmpA_C-like"/>
    <property type="match status" value="1"/>
</dbReference>
<dbReference type="SUPFAM" id="SSF103088">
    <property type="entry name" value="OmpA-like"/>
    <property type="match status" value="1"/>
</dbReference>
<keyword evidence="3 6" id="KW-0802">TPR repeat</keyword>
<dbReference type="EMBL" id="MQUB01000001">
    <property type="protein sequence ID" value="PQB06001.1"/>
    <property type="molecule type" value="Genomic_DNA"/>
</dbReference>
<dbReference type="PANTHER" id="PTHR30329:SF21">
    <property type="entry name" value="LIPOPROTEIN YIAD-RELATED"/>
    <property type="match status" value="1"/>
</dbReference>
<feature type="domain" description="OmpA-like" evidence="8">
    <location>
        <begin position="532"/>
        <end position="652"/>
    </location>
</feature>
<dbReference type="InterPro" id="IPR011659">
    <property type="entry name" value="WD40"/>
</dbReference>
<proteinExistence type="predicted"/>
<accession>A0A2S7KTN3</accession>
<dbReference type="InterPro" id="IPR013783">
    <property type="entry name" value="Ig-like_fold"/>
</dbReference>
<dbReference type="InterPro" id="IPR019734">
    <property type="entry name" value="TPR_rpt"/>
</dbReference>
<dbReference type="SMART" id="SM00028">
    <property type="entry name" value="TPR"/>
    <property type="match status" value="1"/>
</dbReference>
<evidence type="ECO:0000256" key="1">
    <source>
        <dbReference type="ARBA" id="ARBA00004442"/>
    </source>
</evidence>
<gene>
    <name evidence="9" type="ORF">BST85_07780</name>
</gene>
<dbReference type="GO" id="GO:0009279">
    <property type="term" value="C:cell outer membrane"/>
    <property type="evidence" value="ECO:0007669"/>
    <property type="project" value="UniProtKB-SubCell"/>
</dbReference>
<organism evidence="9 10">
    <name type="scientific">Aureitalea marina</name>
    <dbReference type="NCBI Taxonomy" id="930804"/>
    <lineage>
        <taxon>Bacteria</taxon>
        <taxon>Pseudomonadati</taxon>
        <taxon>Bacteroidota</taxon>
        <taxon>Flavobacteriia</taxon>
        <taxon>Flavobacteriales</taxon>
        <taxon>Flavobacteriaceae</taxon>
        <taxon>Aureitalea</taxon>
    </lineage>
</organism>
<dbReference type="SUPFAM" id="SSF49478">
    <property type="entry name" value="Cna protein B-type domain"/>
    <property type="match status" value="1"/>
</dbReference>
<dbReference type="InterPro" id="IPR011990">
    <property type="entry name" value="TPR-like_helical_dom_sf"/>
</dbReference>
<evidence type="ECO:0000259" key="8">
    <source>
        <dbReference type="PROSITE" id="PS51123"/>
    </source>
</evidence>
<name>A0A2S7KTN3_9FLAO</name>
<dbReference type="Pfam" id="PF07676">
    <property type="entry name" value="PD40"/>
    <property type="match status" value="2"/>
</dbReference>
<dbReference type="PANTHER" id="PTHR30329">
    <property type="entry name" value="STATOR ELEMENT OF FLAGELLAR MOTOR COMPLEX"/>
    <property type="match status" value="1"/>
</dbReference>
<keyword evidence="5" id="KW-0998">Cell outer membrane</keyword>
<dbReference type="InterPro" id="IPR006664">
    <property type="entry name" value="OMP_bac"/>
</dbReference>
<dbReference type="InterPro" id="IPR006665">
    <property type="entry name" value="OmpA-like"/>
</dbReference>
<protein>
    <submittedName>
        <fullName evidence="9">Flagellar motor protein MotB</fullName>
    </submittedName>
</protein>
<dbReference type="PROSITE" id="PS50293">
    <property type="entry name" value="TPR_REGION"/>
    <property type="match status" value="1"/>
</dbReference>
<evidence type="ECO:0000313" key="9">
    <source>
        <dbReference type="EMBL" id="PQB06001.1"/>
    </source>
</evidence>
<dbReference type="AlphaFoldDB" id="A0A2S7KTN3"/>
<keyword evidence="9" id="KW-0282">Flagellum</keyword>
<dbReference type="PRINTS" id="PR01021">
    <property type="entry name" value="OMPADOMAIN"/>
</dbReference>
<dbReference type="SUPFAM" id="SSF48452">
    <property type="entry name" value="TPR-like"/>
    <property type="match status" value="1"/>
</dbReference>
<comment type="caution">
    <text evidence="9">The sequence shown here is derived from an EMBL/GenBank/DDBJ whole genome shotgun (WGS) entry which is preliminary data.</text>
</comment>
<dbReference type="Gene3D" id="3.30.1330.60">
    <property type="entry name" value="OmpA-like domain"/>
    <property type="match status" value="1"/>
</dbReference>
<evidence type="ECO:0000256" key="3">
    <source>
        <dbReference type="ARBA" id="ARBA00022803"/>
    </source>
</evidence>
<dbReference type="InterPro" id="IPR036737">
    <property type="entry name" value="OmpA-like_sf"/>
</dbReference>
<dbReference type="InterPro" id="IPR050330">
    <property type="entry name" value="Bact_OuterMem_StrucFunc"/>
</dbReference>
<dbReference type="InterPro" id="IPR011042">
    <property type="entry name" value="6-blade_b-propeller_TolB-like"/>
</dbReference>
<keyword evidence="10" id="KW-1185">Reference proteome</keyword>
<evidence type="ECO:0000256" key="7">
    <source>
        <dbReference type="PROSITE-ProRule" id="PRU00473"/>
    </source>
</evidence>
<dbReference type="Pfam" id="PF00691">
    <property type="entry name" value="OmpA"/>
    <property type="match status" value="1"/>
</dbReference>
<dbReference type="Gene3D" id="2.60.40.10">
    <property type="entry name" value="Immunoglobulins"/>
    <property type="match status" value="1"/>
</dbReference>
<reference evidence="9 10" key="1">
    <citation type="submission" date="2016-11" db="EMBL/GenBank/DDBJ databases">
        <title>Trade-off between light-utilization and light-protection in marine flavobacteria.</title>
        <authorList>
            <person name="Kumagai Y."/>
        </authorList>
    </citation>
    <scope>NUCLEOTIDE SEQUENCE [LARGE SCALE GENOMIC DNA]</scope>
    <source>
        <strain evidence="9 10">NBRC 107741</strain>
    </source>
</reference>
<dbReference type="Proteomes" id="UP000239800">
    <property type="component" value="Unassembled WGS sequence"/>
</dbReference>
<dbReference type="Gene3D" id="1.25.40.10">
    <property type="entry name" value="Tetratricopeptide repeat domain"/>
    <property type="match status" value="1"/>
</dbReference>
<evidence type="ECO:0000256" key="5">
    <source>
        <dbReference type="ARBA" id="ARBA00023237"/>
    </source>
</evidence>